<comment type="similarity">
    <text evidence="7">Belongs to the AP2/ERF transcription factor family. ERF subfamily.</text>
</comment>
<feature type="region of interest" description="Disordered" evidence="8">
    <location>
        <begin position="1"/>
        <end position="23"/>
    </location>
</feature>
<dbReference type="GO" id="GO:0005634">
    <property type="term" value="C:nucleus"/>
    <property type="evidence" value="ECO:0007669"/>
    <property type="project" value="UniProtKB-SubCell"/>
</dbReference>
<dbReference type="Proteomes" id="UP001279734">
    <property type="component" value="Unassembled WGS sequence"/>
</dbReference>
<evidence type="ECO:0000256" key="8">
    <source>
        <dbReference type="SAM" id="MobiDB-lite"/>
    </source>
</evidence>
<dbReference type="GO" id="GO:0003677">
    <property type="term" value="F:DNA binding"/>
    <property type="evidence" value="ECO:0007669"/>
    <property type="project" value="UniProtKB-KW"/>
</dbReference>
<dbReference type="GO" id="GO:0003700">
    <property type="term" value="F:DNA-binding transcription factor activity"/>
    <property type="evidence" value="ECO:0007669"/>
    <property type="project" value="InterPro"/>
</dbReference>
<organism evidence="10 11">
    <name type="scientific">Nepenthes gracilis</name>
    <name type="common">Slender pitcher plant</name>
    <dbReference type="NCBI Taxonomy" id="150966"/>
    <lineage>
        <taxon>Eukaryota</taxon>
        <taxon>Viridiplantae</taxon>
        <taxon>Streptophyta</taxon>
        <taxon>Embryophyta</taxon>
        <taxon>Tracheophyta</taxon>
        <taxon>Spermatophyta</taxon>
        <taxon>Magnoliopsida</taxon>
        <taxon>eudicotyledons</taxon>
        <taxon>Gunneridae</taxon>
        <taxon>Pentapetalae</taxon>
        <taxon>Caryophyllales</taxon>
        <taxon>Nepenthaceae</taxon>
        <taxon>Nepenthes</taxon>
    </lineage>
</organism>
<evidence type="ECO:0000256" key="4">
    <source>
        <dbReference type="ARBA" id="ARBA00023159"/>
    </source>
</evidence>
<dbReference type="PRINTS" id="PR00367">
    <property type="entry name" value="ETHRSPELEMNT"/>
</dbReference>
<dbReference type="InterPro" id="IPR001471">
    <property type="entry name" value="AP2/ERF_dom"/>
</dbReference>
<dbReference type="InterPro" id="IPR036955">
    <property type="entry name" value="AP2/ERF_dom_sf"/>
</dbReference>
<keyword evidence="2" id="KW-0805">Transcription regulation</keyword>
<evidence type="ECO:0000256" key="5">
    <source>
        <dbReference type="ARBA" id="ARBA00023163"/>
    </source>
</evidence>
<feature type="compositionally biased region" description="Low complexity" evidence="8">
    <location>
        <begin position="1"/>
        <end position="16"/>
    </location>
</feature>
<evidence type="ECO:0000256" key="1">
    <source>
        <dbReference type="ARBA" id="ARBA00004123"/>
    </source>
</evidence>
<evidence type="ECO:0000313" key="11">
    <source>
        <dbReference type="Proteomes" id="UP001279734"/>
    </source>
</evidence>
<evidence type="ECO:0000256" key="3">
    <source>
        <dbReference type="ARBA" id="ARBA00023125"/>
    </source>
</evidence>
<evidence type="ECO:0000259" key="9">
    <source>
        <dbReference type="PROSITE" id="PS51032"/>
    </source>
</evidence>
<keyword evidence="3" id="KW-0238">DNA-binding</keyword>
<keyword evidence="5" id="KW-0804">Transcription</keyword>
<dbReference type="SMART" id="SM00380">
    <property type="entry name" value="AP2"/>
    <property type="match status" value="1"/>
</dbReference>
<dbReference type="Gene3D" id="3.30.730.10">
    <property type="entry name" value="AP2/ERF domain"/>
    <property type="match status" value="1"/>
</dbReference>
<dbReference type="PANTHER" id="PTHR31985:SF273">
    <property type="entry name" value="ETHYLENE-RESPONSIVE TRANSCRIPTION FACTOR ERF017"/>
    <property type="match status" value="1"/>
</dbReference>
<dbReference type="InterPro" id="IPR016177">
    <property type="entry name" value="DNA-bd_dom_sf"/>
</dbReference>
<protein>
    <recommendedName>
        <fullName evidence="9">AP2/ERF domain-containing protein</fullName>
    </recommendedName>
</protein>
<gene>
    <name evidence="10" type="ORF">Nepgr_019961</name>
</gene>
<feature type="region of interest" description="Disordered" evidence="8">
    <location>
        <begin position="106"/>
        <end position="135"/>
    </location>
</feature>
<dbReference type="FunFam" id="3.30.730.10:FF:000001">
    <property type="entry name" value="Ethylene-responsive transcription factor 2"/>
    <property type="match status" value="1"/>
</dbReference>
<dbReference type="PANTHER" id="PTHR31985">
    <property type="entry name" value="ETHYLENE-RESPONSIVE TRANSCRIPTION FACTOR ERF042-RELATED"/>
    <property type="match status" value="1"/>
</dbReference>
<dbReference type="EMBL" id="BSYO01000018">
    <property type="protein sequence ID" value="GMH18120.1"/>
    <property type="molecule type" value="Genomic_DNA"/>
</dbReference>
<keyword evidence="11" id="KW-1185">Reference proteome</keyword>
<evidence type="ECO:0000256" key="2">
    <source>
        <dbReference type="ARBA" id="ARBA00023015"/>
    </source>
</evidence>
<dbReference type="Pfam" id="PF00847">
    <property type="entry name" value="AP2"/>
    <property type="match status" value="1"/>
</dbReference>
<dbReference type="PROSITE" id="PS51032">
    <property type="entry name" value="AP2_ERF"/>
    <property type="match status" value="1"/>
</dbReference>
<keyword evidence="4" id="KW-0010">Activator</keyword>
<keyword evidence="6" id="KW-0539">Nucleus</keyword>
<name>A0AAD3XVQ0_NEPGR</name>
<comment type="caution">
    <text evidence="10">The sequence shown here is derived from an EMBL/GenBank/DDBJ whole genome shotgun (WGS) entry which is preliminary data.</text>
</comment>
<reference evidence="10" key="1">
    <citation type="submission" date="2023-05" db="EMBL/GenBank/DDBJ databases">
        <title>Nepenthes gracilis genome sequencing.</title>
        <authorList>
            <person name="Fukushima K."/>
        </authorList>
    </citation>
    <scope>NUCLEOTIDE SEQUENCE</scope>
    <source>
        <strain evidence="10">SING2019-196</strain>
    </source>
</reference>
<accession>A0AAD3XVQ0</accession>
<dbReference type="CDD" id="cd00018">
    <property type="entry name" value="AP2"/>
    <property type="match status" value="1"/>
</dbReference>
<proteinExistence type="inferred from homology"/>
<dbReference type="InterPro" id="IPR051032">
    <property type="entry name" value="AP2/ERF_TF_ERF_subfamily"/>
</dbReference>
<dbReference type="AlphaFoldDB" id="A0AAD3XVQ0"/>
<evidence type="ECO:0000256" key="6">
    <source>
        <dbReference type="ARBA" id="ARBA00023242"/>
    </source>
</evidence>
<evidence type="ECO:0000256" key="7">
    <source>
        <dbReference type="ARBA" id="ARBA00024343"/>
    </source>
</evidence>
<sequence>MPASSSSSDHQAAATADNQSRYKGVRKRRWGKWVSEIRMPHSRERIWLGSYDTAEKAARAFDAAQFCLRGPSATFNFADNPPDIMRRQSMTVEEIRLEAGRWANMVAPSQQQQQQQQRNNQPDDSMLMEPPQTAEESGLAVAFAVSVRRDAAVG</sequence>
<evidence type="ECO:0000313" key="10">
    <source>
        <dbReference type="EMBL" id="GMH18120.1"/>
    </source>
</evidence>
<feature type="domain" description="AP2/ERF" evidence="9">
    <location>
        <begin position="21"/>
        <end position="78"/>
    </location>
</feature>
<comment type="subcellular location">
    <subcellularLocation>
        <location evidence="1">Nucleus</location>
    </subcellularLocation>
</comment>
<dbReference type="SUPFAM" id="SSF54171">
    <property type="entry name" value="DNA-binding domain"/>
    <property type="match status" value="1"/>
</dbReference>